<dbReference type="GO" id="GO:0005507">
    <property type="term" value="F:copper ion binding"/>
    <property type="evidence" value="ECO:0007669"/>
    <property type="project" value="TreeGrafter"/>
</dbReference>
<evidence type="ECO:0000256" key="1">
    <source>
        <dbReference type="ARBA" id="ARBA00000553"/>
    </source>
</evidence>
<dbReference type="InterPro" id="IPR038371">
    <property type="entry name" value="Cu_polyphenol_OxRdtase_sf"/>
</dbReference>
<keyword evidence="4" id="KW-0479">Metal-binding</keyword>
<evidence type="ECO:0000313" key="10">
    <source>
        <dbReference type="EMBL" id="OGD04308.1"/>
    </source>
</evidence>
<organism evidence="10 11">
    <name type="scientific">Candidatus Amesbacteria bacterium RIFCSPLOWO2_01_FULL_48_25</name>
    <dbReference type="NCBI Taxonomy" id="1797259"/>
    <lineage>
        <taxon>Bacteria</taxon>
        <taxon>Candidatus Amesiibacteriota</taxon>
    </lineage>
</organism>
<dbReference type="AlphaFoldDB" id="A0A1F4ZDM2"/>
<evidence type="ECO:0000256" key="9">
    <source>
        <dbReference type="ARBA" id="ARBA00049893"/>
    </source>
</evidence>
<comment type="catalytic activity">
    <reaction evidence="9">
        <text>S-methyl-5'-thioadenosine + phosphate = 5-(methylsulfanyl)-alpha-D-ribose 1-phosphate + adenine</text>
        <dbReference type="Rhea" id="RHEA:11852"/>
        <dbReference type="ChEBI" id="CHEBI:16708"/>
        <dbReference type="ChEBI" id="CHEBI:17509"/>
        <dbReference type="ChEBI" id="CHEBI:43474"/>
        <dbReference type="ChEBI" id="CHEBI:58533"/>
        <dbReference type="EC" id="2.4.2.28"/>
    </reaction>
    <physiologicalReaction direction="left-to-right" evidence="9">
        <dbReference type="Rhea" id="RHEA:11853"/>
    </physiologicalReaction>
</comment>
<dbReference type="InterPro" id="IPR011324">
    <property type="entry name" value="Cytotoxic_necrot_fac-like_cat"/>
</dbReference>
<reference evidence="10 11" key="1">
    <citation type="journal article" date="2016" name="Nat. Commun.">
        <title>Thousands of microbial genomes shed light on interconnected biogeochemical processes in an aquifer system.</title>
        <authorList>
            <person name="Anantharaman K."/>
            <person name="Brown C.T."/>
            <person name="Hug L.A."/>
            <person name="Sharon I."/>
            <person name="Castelle C.J."/>
            <person name="Probst A.J."/>
            <person name="Thomas B.C."/>
            <person name="Singh A."/>
            <person name="Wilkins M.J."/>
            <person name="Karaoz U."/>
            <person name="Brodie E.L."/>
            <person name="Williams K.H."/>
            <person name="Hubbard S.S."/>
            <person name="Banfield J.F."/>
        </authorList>
    </citation>
    <scope>NUCLEOTIDE SEQUENCE [LARGE SCALE GENOMIC DNA]</scope>
</reference>
<dbReference type="GO" id="GO:0016787">
    <property type="term" value="F:hydrolase activity"/>
    <property type="evidence" value="ECO:0007669"/>
    <property type="project" value="UniProtKB-KW"/>
</dbReference>
<evidence type="ECO:0000256" key="5">
    <source>
        <dbReference type="ARBA" id="ARBA00022801"/>
    </source>
</evidence>
<dbReference type="Gene3D" id="3.60.140.10">
    <property type="entry name" value="CNF1/YfiH-like putative cysteine hydrolases"/>
    <property type="match status" value="1"/>
</dbReference>
<name>A0A1F4ZDM2_9BACT</name>
<evidence type="ECO:0000256" key="2">
    <source>
        <dbReference type="ARBA" id="ARBA00007353"/>
    </source>
</evidence>
<comment type="similarity">
    <text evidence="2">Belongs to the purine nucleoside phosphorylase YfiH/LACC1 family.</text>
</comment>
<protein>
    <recommendedName>
        <fullName evidence="12">Purine nucleoside phosphorylase</fullName>
    </recommendedName>
</protein>
<evidence type="ECO:0000256" key="3">
    <source>
        <dbReference type="ARBA" id="ARBA00022679"/>
    </source>
</evidence>
<dbReference type="PANTHER" id="PTHR30616">
    <property type="entry name" value="UNCHARACTERIZED PROTEIN YFIH"/>
    <property type="match status" value="1"/>
</dbReference>
<sequence length="220" mass="24593">MNLIYGASTVKDGNMSFRWGEEGIVNSNRKRFLGRLGLKIEDCVFTSLNHGADIMEVGSKDKGRTVECDAIVTDEPGVVLFMLTADCFPVVVCDEEKVALVHLGYQGVWKKLIQKVARKFGKDARVVIGPGVRKESYVFETVEQANDPEWKPFLEKVPGGVSVDLVGYIKKQVNNLKVEDCGIDTAKDLNYFSHYRSVRIGEPEGRFATIAALYWSYSSR</sequence>
<proteinExistence type="inferred from homology"/>
<dbReference type="STRING" id="1797259.A2989_04695"/>
<gene>
    <name evidence="10" type="ORF">A2989_04695</name>
</gene>
<comment type="caution">
    <text evidence="10">The sequence shown here is derived from an EMBL/GenBank/DDBJ whole genome shotgun (WGS) entry which is preliminary data.</text>
</comment>
<comment type="catalytic activity">
    <reaction evidence="8">
        <text>adenosine + phosphate = alpha-D-ribose 1-phosphate + adenine</text>
        <dbReference type="Rhea" id="RHEA:27642"/>
        <dbReference type="ChEBI" id="CHEBI:16335"/>
        <dbReference type="ChEBI" id="CHEBI:16708"/>
        <dbReference type="ChEBI" id="CHEBI:43474"/>
        <dbReference type="ChEBI" id="CHEBI:57720"/>
        <dbReference type="EC" id="2.4.2.1"/>
    </reaction>
    <physiologicalReaction direction="left-to-right" evidence="8">
        <dbReference type="Rhea" id="RHEA:27643"/>
    </physiologicalReaction>
</comment>
<dbReference type="Pfam" id="PF02578">
    <property type="entry name" value="Cu-oxidase_4"/>
    <property type="match status" value="1"/>
</dbReference>
<evidence type="ECO:0000256" key="4">
    <source>
        <dbReference type="ARBA" id="ARBA00022723"/>
    </source>
</evidence>
<evidence type="ECO:0000256" key="6">
    <source>
        <dbReference type="ARBA" id="ARBA00022833"/>
    </source>
</evidence>
<evidence type="ECO:0000256" key="7">
    <source>
        <dbReference type="ARBA" id="ARBA00047989"/>
    </source>
</evidence>
<dbReference type="GO" id="GO:0017061">
    <property type="term" value="F:S-methyl-5-thioadenosine phosphorylase activity"/>
    <property type="evidence" value="ECO:0007669"/>
    <property type="project" value="UniProtKB-EC"/>
</dbReference>
<dbReference type="PANTHER" id="PTHR30616:SF2">
    <property type="entry name" value="PURINE NUCLEOSIDE PHOSPHORYLASE LACC1"/>
    <property type="match status" value="1"/>
</dbReference>
<keyword evidence="6" id="KW-0862">Zinc</keyword>
<evidence type="ECO:0000256" key="8">
    <source>
        <dbReference type="ARBA" id="ARBA00048968"/>
    </source>
</evidence>
<evidence type="ECO:0000313" key="11">
    <source>
        <dbReference type="Proteomes" id="UP000177080"/>
    </source>
</evidence>
<comment type="catalytic activity">
    <reaction evidence="1">
        <text>inosine + phosphate = alpha-D-ribose 1-phosphate + hypoxanthine</text>
        <dbReference type="Rhea" id="RHEA:27646"/>
        <dbReference type="ChEBI" id="CHEBI:17368"/>
        <dbReference type="ChEBI" id="CHEBI:17596"/>
        <dbReference type="ChEBI" id="CHEBI:43474"/>
        <dbReference type="ChEBI" id="CHEBI:57720"/>
        <dbReference type="EC" id="2.4.2.1"/>
    </reaction>
    <physiologicalReaction direction="left-to-right" evidence="1">
        <dbReference type="Rhea" id="RHEA:27647"/>
    </physiologicalReaction>
</comment>
<dbReference type="Proteomes" id="UP000177080">
    <property type="component" value="Unassembled WGS sequence"/>
</dbReference>
<keyword evidence="3" id="KW-0808">Transferase</keyword>
<dbReference type="EMBL" id="MEXN01000001">
    <property type="protein sequence ID" value="OGD04308.1"/>
    <property type="molecule type" value="Genomic_DNA"/>
</dbReference>
<comment type="catalytic activity">
    <reaction evidence="7">
        <text>adenosine + H2O + H(+) = inosine + NH4(+)</text>
        <dbReference type="Rhea" id="RHEA:24408"/>
        <dbReference type="ChEBI" id="CHEBI:15377"/>
        <dbReference type="ChEBI" id="CHEBI:15378"/>
        <dbReference type="ChEBI" id="CHEBI:16335"/>
        <dbReference type="ChEBI" id="CHEBI:17596"/>
        <dbReference type="ChEBI" id="CHEBI:28938"/>
        <dbReference type="EC" id="3.5.4.4"/>
    </reaction>
    <physiologicalReaction direction="left-to-right" evidence="7">
        <dbReference type="Rhea" id="RHEA:24409"/>
    </physiologicalReaction>
</comment>
<dbReference type="InterPro" id="IPR003730">
    <property type="entry name" value="Cu_polyphenol_OxRdtase"/>
</dbReference>
<accession>A0A1F4ZDM2</accession>
<keyword evidence="5" id="KW-0378">Hydrolase</keyword>
<evidence type="ECO:0008006" key="12">
    <source>
        <dbReference type="Google" id="ProtNLM"/>
    </source>
</evidence>
<dbReference type="SUPFAM" id="SSF64438">
    <property type="entry name" value="CNF1/YfiH-like putative cysteine hydrolases"/>
    <property type="match status" value="1"/>
</dbReference>